<sequence>MEAVRHPISSGLFNKDENYVRGIEAAVEQLYEREFAEQCHTPQYALRLRQDYPEPCKESLLFKTHLLAPNRLEQQDGGARRAKSAYEKTRRQNPAIPPGSFYRPTSAHPFLQPQQQPLQQQLQQPLPEPAGEDSYRYGRPTRASILRNQNRIQSAPVAIQEERRQDRLRAERLERKRCISANQVQRELAERKSGRVTGETFHAFLVGARYNSSNYIDRRAIDRYGMYLPRSNPAECFGRPDRLLTSLDSPFGDGDGGGCQPSFASGIGGLSGGGLVTSEDNERLASVLSMFSGEEAAAEEAEDGESASPDTGTRLVYSVASERAIETNEEDDEEASGDSKQDADGNQGVGPKMPLETPPPPPPPPSTAGDSRRRNLRSGVARQTVGGFGVVGRSFQPPASQQPPTTPPTSQQQQQKRSLLNHQQHQQHQQLRDRRRTPPSIPRGASSLPAVLGRAMQQPPQQQLHQHSGSASGTPRRVVPPMPGTYPAHLLAQQPQPHQHHPQQQQPQPQQQRSVSFNPTPVSPPRQSPRQPQQAPFRVGDSDIERMFAFVETAIAERSSAGTGRRAVSAGRRQPQQPQQLLIGQAPSNTPRDRRDDQSALPLHLEELVEVDEEAEKADVAEAATAAASPGDEADEKLQIKVSLQTPVENSEP</sequence>
<feature type="region of interest" description="Disordered" evidence="1">
    <location>
        <begin position="325"/>
        <end position="541"/>
    </location>
</feature>
<feature type="compositionally biased region" description="Low complexity" evidence="1">
    <location>
        <begin position="493"/>
        <end position="512"/>
    </location>
</feature>
<accession>A0A267EET2</accession>
<protein>
    <submittedName>
        <fullName evidence="2">Uncharacterized protein</fullName>
    </submittedName>
</protein>
<feature type="region of interest" description="Disordered" evidence="1">
    <location>
        <begin position="294"/>
        <end position="313"/>
    </location>
</feature>
<evidence type="ECO:0000256" key="1">
    <source>
        <dbReference type="SAM" id="MobiDB-lite"/>
    </source>
</evidence>
<keyword evidence="3" id="KW-1185">Reference proteome</keyword>
<dbReference type="EMBL" id="NIVC01002210">
    <property type="protein sequence ID" value="PAA59936.1"/>
    <property type="molecule type" value="Genomic_DNA"/>
</dbReference>
<comment type="caution">
    <text evidence="2">The sequence shown here is derived from an EMBL/GenBank/DDBJ whole genome shotgun (WGS) entry which is preliminary data.</text>
</comment>
<feature type="region of interest" description="Disordered" evidence="1">
    <location>
        <begin position="72"/>
        <end position="137"/>
    </location>
</feature>
<dbReference type="OrthoDB" id="10039170at2759"/>
<evidence type="ECO:0000313" key="2">
    <source>
        <dbReference type="EMBL" id="PAA59936.1"/>
    </source>
</evidence>
<reference evidence="2 3" key="1">
    <citation type="submission" date="2017-06" db="EMBL/GenBank/DDBJ databases">
        <title>A platform for efficient transgenesis in Macrostomum lignano, a flatworm model organism for stem cell research.</title>
        <authorList>
            <person name="Berezikov E."/>
        </authorList>
    </citation>
    <scope>NUCLEOTIDE SEQUENCE [LARGE SCALE GENOMIC DNA]</scope>
    <source>
        <strain evidence="2">DV1</strain>
        <tissue evidence="2">Whole organism</tissue>
    </source>
</reference>
<feature type="compositionally biased region" description="Low complexity" evidence="1">
    <location>
        <begin position="111"/>
        <end position="125"/>
    </location>
</feature>
<feature type="compositionally biased region" description="Acidic residues" evidence="1">
    <location>
        <begin position="327"/>
        <end position="336"/>
    </location>
</feature>
<feature type="compositionally biased region" description="Pro residues" evidence="1">
    <location>
        <begin position="356"/>
        <end position="366"/>
    </location>
</feature>
<feature type="compositionally biased region" description="Polar residues" evidence="1">
    <location>
        <begin position="642"/>
        <end position="653"/>
    </location>
</feature>
<proteinExistence type="predicted"/>
<feature type="compositionally biased region" description="Acidic residues" evidence="1">
    <location>
        <begin position="296"/>
        <end position="305"/>
    </location>
</feature>
<name>A0A267EET2_9PLAT</name>
<feature type="region of interest" description="Disordered" evidence="1">
    <location>
        <begin position="555"/>
        <end position="653"/>
    </location>
</feature>
<evidence type="ECO:0000313" key="3">
    <source>
        <dbReference type="Proteomes" id="UP000215902"/>
    </source>
</evidence>
<feature type="compositionally biased region" description="Low complexity" evidence="1">
    <location>
        <begin position="570"/>
        <end position="586"/>
    </location>
</feature>
<gene>
    <name evidence="2" type="ORF">BOX15_Mlig011673g1</name>
</gene>
<dbReference type="Proteomes" id="UP000215902">
    <property type="component" value="Unassembled WGS sequence"/>
</dbReference>
<feature type="compositionally biased region" description="Low complexity" evidence="1">
    <location>
        <begin position="621"/>
        <end position="631"/>
    </location>
</feature>
<dbReference type="AlphaFoldDB" id="A0A267EET2"/>
<feature type="compositionally biased region" description="Low complexity" evidence="1">
    <location>
        <begin position="457"/>
        <end position="467"/>
    </location>
</feature>
<organism evidence="2 3">
    <name type="scientific">Macrostomum lignano</name>
    <dbReference type="NCBI Taxonomy" id="282301"/>
    <lineage>
        <taxon>Eukaryota</taxon>
        <taxon>Metazoa</taxon>
        <taxon>Spiralia</taxon>
        <taxon>Lophotrochozoa</taxon>
        <taxon>Platyhelminthes</taxon>
        <taxon>Rhabditophora</taxon>
        <taxon>Macrostomorpha</taxon>
        <taxon>Macrostomida</taxon>
        <taxon>Macrostomidae</taxon>
        <taxon>Macrostomum</taxon>
    </lineage>
</organism>